<dbReference type="InterPro" id="IPR027304">
    <property type="entry name" value="Trigger_fact/SurA_dom_sf"/>
</dbReference>
<dbReference type="AlphaFoldDB" id="A0A1U7LZ76"/>
<comment type="caution">
    <text evidence="10">The sequence shown here is derived from an EMBL/GenBank/DDBJ whole genome shotgun (WGS) entry which is preliminary data.</text>
</comment>
<dbReference type="Gene3D" id="1.10.4030.10">
    <property type="entry name" value="Porin chaperone SurA, peptide-binding domain"/>
    <property type="match status" value="1"/>
</dbReference>
<dbReference type="SUPFAM" id="SSF54534">
    <property type="entry name" value="FKBP-like"/>
    <property type="match status" value="1"/>
</dbReference>
<gene>
    <name evidence="10" type="ORF">BIV18_03650</name>
</gene>
<dbReference type="InterPro" id="IPR000297">
    <property type="entry name" value="PPIase_PpiC"/>
</dbReference>
<dbReference type="GO" id="GO:0003755">
    <property type="term" value="F:peptidyl-prolyl cis-trans isomerase activity"/>
    <property type="evidence" value="ECO:0007669"/>
    <property type="project" value="UniProtKB-KW"/>
</dbReference>
<organism evidence="10 11">
    <name type="scientific">Peptoniphilus porci</name>
    <dbReference type="NCBI Taxonomy" id="2652280"/>
    <lineage>
        <taxon>Bacteria</taxon>
        <taxon>Bacillati</taxon>
        <taxon>Bacillota</taxon>
        <taxon>Tissierellia</taxon>
        <taxon>Tissierellales</taxon>
        <taxon>Peptoniphilaceae</taxon>
        <taxon>Peptoniphilus</taxon>
    </lineage>
</organism>
<keyword evidence="3 8" id="KW-0732">Signal</keyword>
<dbReference type="InterPro" id="IPR046357">
    <property type="entry name" value="PPIase_dom_sf"/>
</dbReference>
<feature type="domain" description="PpiC" evidence="9">
    <location>
        <begin position="176"/>
        <end position="266"/>
    </location>
</feature>
<keyword evidence="11" id="KW-1185">Reference proteome</keyword>
<dbReference type="Pfam" id="PF00639">
    <property type="entry name" value="Rotamase"/>
    <property type="match status" value="1"/>
</dbReference>
<dbReference type="Proteomes" id="UP000187166">
    <property type="component" value="Unassembled WGS sequence"/>
</dbReference>
<feature type="compositionally biased region" description="Polar residues" evidence="7">
    <location>
        <begin position="330"/>
        <end position="344"/>
    </location>
</feature>
<comment type="catalytic activity">
    <reaction evidence="1">
        <text>[protein]-peptidylproline (omega=180) = [protein]-peptidylproline (omega=0)</text>
        <dbReference type="Rhea" id="RHEA:16237"/>
        <dbReference type="Rhea" id="RHEA-COMP:10747"/>
        <dbReference type="Rhea" id="RHEA-COMP:10748"/>
        <dbReference type="ChEBI" id="CHEBI:83833"/>
        <dbReference type="ChEBI" id="CHEBI:83834"/>
        <dbReference type="EC" id="5.2.1.8"/>
    </reaction>
</comment>
<evidence type="ECO:0000256" key="1">
    <source>
        <dbReference type="ARBA" id="ARBA00000971"/>
    </source>
</evidence>
<sequence length="370" mass="41560">MNFKKLGKIAVAITLASSLVACGAKKGVAANVGGVDIPMEAYYKSYAARVNQLTSMYGEEILKNKEDGQKSTDELLREQAITDLTTTEALKQDAEKSKITVSDDEVNEKINEIETQLGGKEAFDTFLKQNGLPRDYVAENMKNQMLVGKWTQEKTKELTPSDDEVKKYYEDNKDKYFKAKASHILVNDLKEANVLRKQILKGEDFAKVAKENSKDTGSAKNGGSLGEFTSGQMVKEFDEEIAKMKARDISEPIKTQFGYHIIKLDEKTPLEFDAVKDQVKATLQQEKFKEYVDKVKKDAKIKVYVNTKKEVELPDEFKNFGKIEKEENSKANSAENTKTNADNKTTGKENAKAENKTVEKENAKVENKTK</sequence>
<dbReference type="Pfam" id="PF13624">
    <property type="entry name" value="SurA_N_3"/>
    <property type="match status" value="1"/>
</dbReference>
<dbReference type="PROSITE" id="PS51257">
    <property type="entry name" value="PROKAR_LIPOPROTEIN"/>
    <property type="match status" value="1"/>
</dbReference>
<protein>
    <recommendedName>
        <fullName evidence="2">peptidylprolyl isomerase</fullName>
        <ecNumber evidence="2">5.2.1.8</ecNumber>
    </recommendedName>
</protein>
<dbReference type="PROSITE" id="PS50198">
    <property type="entry name" value="PPIC_PPIASE_2"/>
    <property type="match status" value="1"/>
</dbReference>
<evidence type="ECO:0000256" key="8">
    <source>
        <dbReference type="SAM" id="SignalP"/>
    </source>
</evidence>
<feature type="compositionally biased region" description="Basic and acidic residues" evidence="7">
    <location>
        <begin position="345"/>
        <end position="370"/>
    </location>
</feature>
<dbReference type="EC" id="5.2.1.8" evidence="2"/>
<dbReference type="STRING" id="1465756.BIV18_03650"/>
<evidence type="ECO:0000313" key="10">
    <source>
        <dbReference type="EMBL" id="OLR64694.1"/>
    </source>
</evidence>
<proteinExistence type="predicted"/>
<dbReference type="PANTHER" id="PTHR47245:SF1">
    <property type="entry name" value="FOLDASE PROTEIN PRSA"/>
    <property type="match status" value="1"/>
</dbReference>
<feature type="signal peptide" evidence="8">
    <location>
        <begin position="1"/>
        <end position="23"/>
    </location>
</feature>
<dbReference type="EMBL" id="MJIH01000001">
    <property type="protein sequence ID" value="OLR64694.1"/>
    <property type="molecule type" value="Genomic_DNA"/>
</dbReference>
<dbReference type="PANTHER" id="PTHR47245">
    <property type="entry name" value="PEPTIDYLPROLYL ISOMERASE"/>
    <property type="match status" value="1"/>
</dbReference>
<evidence type="ECO:0000259" key="9">
    <source>
        <dbReference type="PROSITE" id="PS50198"/>
    </source>
</evidence>
<reference evidence="10 11" key="1">
    <citation type="journal article" date="2016" name="Appl. Environ. Microbiol.">
        <title>Function and Phylogeny of Bacterial Butyryl Coenzyme A:Acetate Transferases and Their Diversity in the Proximal Colon of Swine.</title>
        <authorList>
            <person name="Trachsel J."/>
            <person name="Bayles D.O."/>
            <person name="Looft T."/>
            <person name="Levine U.Y."/>
            <person name="Allen H.K."/>
        </authorList>
    </citation>
    <scope>NUCLEOTIDE SEQUENCE [LARGE SCALE GENOMIC DNA]</scope>
    <source>
        <strain evidence="10 11">35-6-1</strain>
    </source>
</reference>
<evidence type="ECO:0000313" key="11">
    <source>
        <dbReference type="Proteomes" id="UP000187166"/>
    </source>
</evidence>
<evidence type="ECO:0000256" key="3">
    <source>
        <dbReference type="ARBA" id="ARBA00022729"/>
    </source>
</evidence>
<dbReference type="SUPFAM" id="SSF109998">
    <property type="entry name" value="Triger factor/SurA peptide-binding domain-like"/>
    <property type="match status" value="1"/>
</dbReference>
<evidence type="ECO:0000256" key="7">
    <source>
        <dbReference type="SAM" id="MobiDB-lite"/>
    </source>
</evidence>
<dbReference type="PROSITE" id="PS01096">
    <property type="entry name" value="PPIC_PPIASE_1"/>
    <property type="match status" value="1"/>
</dbReference>
<evidence type="ECO:0000256" key="4">
    <source>
        <dbReference type="ARBA" id="ARBA00023110"/>
    </source>
</evidence>
<evidence type="ECO:0000256" key="2">
    <source>
        <dbReference type="ARBA" id="ARBA00013194"/>
    </source>
</evidence>
<keyword evidence="5 6" id="KW-0413">Isomerase</keyword>
<dbReference type="Gene3D" id="3.10.50.40">
    <property type="match status" value="1"/>
</dbReference>
<feature type="compositionally biased region" description="Basic and acidic residues" evidence="7">
    <location>
        <begin position="317"/>
        <end position="329"/>
    </location>
</feature>
<evidence type="ECO:0000256" key="6">
    <source>
        <dbReference type="PROSITE-ProRule" id="PRU00278"/>
    </source>
</evidence>
<evidence type="ECO:0000256" key="5">
    <source>
        <dbReference type="ARBA" id="ARBA00023235"/>
    </source>
</evidence>
<dbReference type="InterPro" id="IPR050245">
    <property type="entry name" value="PrsA_foldase"/>
</dbReference>
<feature type="chain" id="PRO_5039037125" description="peptidylprolyl isomerase" evidence="8">
    <location>
        <begin position="24"/>
        <end position="370"/>
    </location>
</feature>
<name>A0A1U7LZ76_9FIRM</name>
<accession>A0A1U7LZ76</accession>
<keyword evidence="4 6" id="KW-0697">Rotamase</keyword>
<dbReference type="InterPro" id="IPR023058">
    <property type="entry name" value="PPIase_PpiC_CS"/>
</dbReference>
<feature type="region of interest" description="Disordered" evidence="7">
    <location>
        <begin position="317"/>
        <end position="370"/>
    </location>
</feature>